<keyword evidence="2 5" id="KW-0863">Zinc-finger</keyword>
<name>A0AAE1HA14_9NEOP</name>
<protein>
    <submittedName>
        <fullName evidence="9">THAP domain-containing protein 3</fullName>
    </submittedName>
</protein>
<feature type="coiled-coil region" evidence="6">
    <location>
        <begin position="432"/>
        <end position="459"/>
    </location>
</feature>
<reference evidence="9" key="1">
    <citation type="submission" date="2021-07" db="EMBL/GenBank/DDBJ databases">
        <authorList>
            <person name="Catto M.A."/>
            <person name="Jacobson A."/>
            <person name="Kennedy G."/>
            <person name="Labadie P."/>
            <person name="Hunt B.G."/>
            <person name="Srinivasan R."/>
        </authorList>
    </citation>
    <scope>NUCLEOTIDE SEQUENCE</scope>
    <source>
        <strain evidence="9">PL_HMW_Pooled</strain>
        <tissue evidence="9">Head</tissue>
    </source>
</reference>
<dbReference type="SUPFAM" id="SSF57716">
    <property type="entry name" value="Glucocorticoid receptor-like (DNA-binding domain)"/>
    <property type="match status" value="1"/>
</dbReference>
<dbReference type="GO" id="GO:0008270">
    <property type="term" value="F:zinc ion binding"/>
    <property type="evidence" value="ECO:0007669"/>
    <property type="project" value="UniProtKB-KW"/>
</dbReference>
<gene>
    <name evidence="9" type="ORF">KUF71_007010</name>
</gene>
<sequence length="467" mass="53785">MSDRVADSRAFPKLKDARSNPMWLFGVKPLFKSKQVQGHVDGTVTKPVDATKIKEIEGWIEKDAEAQLCIMETLEPNAQKFVLTCGSSQEMFLKIKGFYEKDNEQHKCLLYEQFHTYRYDRSKSILDNISILEDIQYKLKNLGQTIDDIQLITKIIKSLPEENRYFAPAWDSVDSSGRTLKNLRSRLQVEELRIKERVEDNSSAVFHTESLKQRYDKSRNESNDNRSDQNRRHEDSHHEKNKKLKQEENPEKVCFLTGKIIQNANVLFVMKRCSVPFCTNASNDGFIMSRFPTDSKMKRKWTLAIGSAFGTPFQATARSLVCSEHFEPEQWVPGKWWLKPYSVPTVFKICLQNYPKVLKRSHHEHPGAASYYQSALHKKKLIPVKSVPPCCLCCDYESKKEVTEIQCSQGGSACLLQMYCNEQSEGKKRNIMESARDMNIQLRKQISALEAKLAAVESVAFQLKVSM</sequence>
<evidence type="ECO:0000313" key="10">
    <source>
        <dbReference type="Proteomes" id="UP001219518"/>
    </source>
</evidence>
<feature type="region of interest" description="Disordered" evidence="7">
    <location>
        <begin position="209"/>
        <end position="245"/>
    </location>
</feature>
<keyword evidence="6" id="KW-0175">Coiled coil</keyword>
<dbReference type="GO" id="GO:0003677">
    <property type="term" value="F:DNA binding"/>
    <property type="evidence" value="ECO:0007669"/>
    <property type="project" value="UniProtKB-UniRule"/>
</dbReference>
<proteinExistence type="predicted"/>
<organism evidence="9 10">
    <name type="scientific">Frankliniella fusca</name>
    <dbReference type="NCBI Taxonomy" id="407009"/>
    <lineage>
        <taxon>Eukaryota</taxon>
        <taxon>Metazoa</taxon>
        <taxon>Ecdysozoa</taxon>
        <taxon>Arthropoda</taxon>
        <taxon>Hexapoda</taxon>
        <taxon>Insecta</taxon>
        <taxon>Pterygota</taxon>
        <taxon>Neoptera</taxon>
        <taxon>Paraneoptera</taxon>
        <taxon>Thysanoptera</taxon>
        <taxon>Terebrantia</taxon>
        <taxon>Thripoidea</taxon>
        <taxon>Thripidae</taxon>
        <taxon>Frankliniella</taxon>
    </lineage>
</organism>
<keyword evidence="10" id="KW-1185">Reference proteome</keyword>
<evidence type="ECO:0000256" key="5">
    <source>
        <dbReference type="PROSITE-ProRule" id="PRU00309"/>
    </source>
</evidence>
<dbReference type="SMART" id="SM00692">
    <property type="entry name" value="DM3"/>
    <property type="match status" value="1"/>
</dbReference>
<comment type="caution">
    <text evidence="9">The sequence shown here is derived from an EMBL/GenBank/DDBJ whole genome shotgun (WGS) entry which is preliminary data.</text>
</comment>
<dbReference type="Pfam" id="PF05485">
    <property type="entry name" value="THAP"/>
    <property type="match status" value="1"/>
</dbReference>
<dbReference type="Gene3D" id="6.20.210.20">
    <property type="entry name" value="THAP domain"/>
    <property type="match status" value="1"/>
</dbReference>
<dbReference type="Pfam" id="PF14223">
    <property type="entry name" value="Retrotran_gag_2"/>
    <property type="match status" value="1"/>
</dbReference>
<dbReference type="PROSITE" id="PS50950">
    <property type="entry name" value="ZF_THAP"/>
    <property type="match status" value="1"/>
</dbReference>
<feature type="domain" description="THAP-type" evidence="8">
    <location>
        <begin position="270"/>
        <end position="347"/>
    </location>
</feature>
<keyword evidence="4 5" id="KW-0238">DNA-binding</keyword>
<evidence type="ECO:0000256" key="3">
    <source>
        <dbReference type="ARBA" id="ARBA00022833"/>
    </source>
</evidence>
<evidence type="ECO:0000256" key="1">
    <source>
        <dbReference type="ARBA" id="ARBA00022723"/>
    </source>
</evidence>
<dbReference type="SMART" id="SM00980">
    <property type="entry name" value="THAP"/>
    <property type="match status" value="1"/>
</dbReference>
<dbReference type="PANTHER" id="PTHR47481:SF7">
    <property type="entry name" value="CCHC-TYPE DOMAIN-CONTAINING PROTEIN"/>
    <property type="match status" value="1"/>
</dbReference>
<evidence type="ECO:0000256" key="2">
    <source>
        <dbReference type="ARBA" id="ARBA00022771"/>
    </source>
</evidence>
<keyword evidence="3" id="KW-0862">Zinc</keyword>
<evidence type="ECO:0000259" key="8">
    <source>
        <dbReference type="PROSITE" id="PS50950"/>
    </source>
</evidence>
<reference evidence="9" key="2">
    <citation type="journal article" date="2023" name="BMC Genomics">
        <title>Pest status, molecular evolution, and epigenetic factors derived from the genome assembly of Frankliniella fusca, a thysanopteran phytovirus vector.</title>
        <authorList>
            <person name="Catto M.A."/>
            <person name="Labadie P.E."/>
            <person name="Jacobson A.L."/>
            <person name="Kennedy G.G."/>
            <person name="Srinivasan R."/>
            <person name="Hunt B.G."/>
        </authorList>
    </citation>
    <scope>NUCLEOTIDE SEQUENCE</scope>
    <source>
        <strain evidence="9">PL_HMW_Pooled</strain>
    </source>
</reference>
<dbReference type="Proteomes" id="UP001219518">
    <property type="component" value="Unassembled WGS sequence"/>
</dbReference>
<dbReference type="InterPro" id="IPR006612">
    <property type="entry name" value="THAP_Znf"/>
</dbReference>
<dbReference type="InterPro" id="IPR038441">
    <property type="entry name" value="THAP_Znf_sf"/>
</dbReference>
<evidence type="ECO:0000256" key="6">
    <source>
        <dbReference type="SAM" id="Coils"/>
    </source>
</evidence>
<evidence type="ECO:0000256" key="4">
    <source>
        <dbReference type="ARBA" id="ARBA00023125"/>
    </source>
</evidence>
<dbReference type="PANTHER" id="PTHR47481">
    <property type="match status" value="1"/>
</dbReference>
<dbReference type="EMBL" id="JAHWGI010000731">
    <property type="protein sequence ID" value="KAK3917500.1"/>
    <property type="molecule type" value="Genomic_DNA"/>
</dbReference>
<evidence type="ECO:0000313" key="9">
    <source>
        <dbReference type="EMBL" id="KAK3917500.1"/>
    </source>
</evidence>
<accession>A0AAE1HA14</accession>
<dbReference type="AlphaFoldDB" id="A0AAE1HA14"/>
<keyword evidence="1" id="KW-0479">Metal-binding</keyword>
<evidence type="ECO:0000256" key="7">
    <source>
        <dbReference type="SAM" id="MobiDB-lite"/>
    </source>
</evidence>